<reference evidence="1 2" key="1">
    <citation type="journal article" date="2021" name="Elife">
        <title>Chloroplast acquisition without the gene transfer in kleptoplastic sea slugs, Plakobranchus ocellatus.</title>
        <authorList>
            <person name="Maeda T."/>
            <person name="Takahashi S."/>
            <person name="Yoshida T."/>
            <person name="Shimamura S."/>
            <person name="Takaki Y."/>
            <person name="Nagai Y."/>
            <person name="Toyoda A."/>
            <person name="Suzuki Y."/>
            <person name="Arimoto A."/>
            <person name="Ishii H."/>
            <person name="Satoh N."/>
            <person name="Nishiyama T."/>
            <person name="Hasebe M."/>
            <person name="Maruyama T."/>
            <person name="Minagawa J."/>
            <person name="Obokata J."/>
            <person name="Shigenobu S."/>
        </authorList>
    </citation>
    <scope>NUCLEOTIDE SEQUENCE [LARGE SCALE GENOMIC DNA]</scope>
</reference>
<evidence type="ECO:0000313" key="1">
    <source>
        <dbReference type="EMBL" id="GFO33425.1"/>
    </source>
</evidence>
<protein>
    <submittedName>
        <fullName evidence="1">Uncharacterized protein</fullName>
    </submittedName>
</protein>
<proteinExistence type="predicted"/>
<sequence length="103" mass="11748">MYHDVTSQGYNDSISMRLADIFELKAKYRTGALFCTGKGCTPVTSCVRVGDDVCTEQDIMKVFLFTRPRPWLLPTVPIRMSCPAFLEPSIKFRPHFDQEGNRP</sequence>
<evidence type="ECO:0000313" key="2">
    <source>
        <dbReference type="Proteomes" id="UP000735302"/>
    </source>
</evidence>
<dbReference type="AlphaFoldDB" id="A0AAV4CNI0"/>
<comment type="caution">
    <text evidence="1">The sequence shown here is derived from an EMBL/GenBank/DDBJ whole genome shotgun (WGS) entry which is preliminary data.</text>
</comment>
<accession>A0AAV4CNI0</accession>
<organism evidence="1 2">
    <name type="scientific">Plakobranchus ocellatus</name>
    <dbReference type="NCBI Taxonomy" id="259542"/>
    <lineage>
        <taxon>Eukaryota</taxon>
        <taxon>Metazoa</taxon>
        <taxon>Spiralia</taxon>
        <taxon>Lophotrochozoa</taxon>
        <taxon>Mollusca</taxon>
        <taxon>Gastropoda</taxon>
        <taxon>Heterobranchia</taxon>
        <taxon>Euthyneura</taxon>
        <taxon>Panpulmonata</taxon>
        <taxon>Sacoglossa</taxon>
        <taxon>Placobranchoidea</taxon>
        <taxon>Plakobranchidae</taxon>
        <taxon>Plakobranchus</taxon>
    </lineage>
</organism>
<dbReference type="Proteomes" id="UP000735302">
    <property type="component" value="Unassembled WGS sequence"/>
</dbReference>
<gene>
    <name evidence="1" type="ORF">PoB_005993000</name>
</gene>
<dbReference type="EMBL" id="BLXT01006771">
    <property type="protein sequence ID" value="GFO33425.1"/>
    <property type="molecule type" value="Genomic_DNA"/>
</dbReference>
<keyword evidence="2" id="KW-1185">Reference proteome</keyword>
<name>A0AAV4CNI0_9GAST</name>